<evidence type="ECO:0000313" key="1">
    <source>
        <dbReference type="EMBL" id="MFC2253930.1"/>
    </source>
</evidence>
<gene>
    <name evidence="1" type="ORF">ACETRX_30150</name>
</gene>
<dbReference type="RefSeq" id="WP_394314725.1">
    <property type="nucleotide sequence ID" value="NZ_JBHGPK010000025.1"/>
</dbReference>
<accession>A0ABV6ZP07</accession>
<evidence type="ECO:0000313" key="2">
    <source>
        <dbReference type="Proteomes" id="UP001595190"/>
    </source>
</evidence>
<name>A0ABV6ZP07_9HYPH</name>
<sequence>MKRFHVAGSLVFLIILATLVHPVHSSSRDDHALSVTEICPEPIDAQVKAALPDRMNPEKLRRILVRIGEMAKAYCPWKEGKNPYDKITDPLVSLEEFFDGNNDKGSIGPNLDSQPTPAEFYSFLREIRSRSNVYDVRILVTQYDGPGNWPFSDTVFVITSESPQTVEGWIPAKFKPDEVGIDAHVNGREAVAIPAGMQPVTLWYD</sequence>
<proteinExistence type="predicted"/>
<protein>
    <submittedName>
        <fullName evidence="1">Uncharacterized protein</fullName>
    </submittedName>
</protein>
<organism evidence="1 2">
    <name type="scientific">Labrys neptuniae</name>
    <dbReference type="NCBI Taxonomy" id="376174"/>
    <lineage>
        <taxon>Bacteria</taxon>
        <taxon>Pseudomonadati</taxon>
        <taxon>Pseudomonadota</taxon>
        <taxon>Alphaproteobacteria</taxon>
        <taxon>Hyphomicrobiales</taxon>
        <taxon>Xanthobacteraceae</taxon>
        <taxon>Labrys</taxon>
    </lineage>
</organism>
<dbReference type="Proteomes" id="UP001595190">
    <property type="component" value="Unassembled WGS sequence"/>
</dbReference>
<comment type="caution">
    <text evidence="1">The sequence shown here is derived from an EMBL/GenBank/DDBJ whole genome shotgun (WGS) entry which is preliminary data.</text>
</comment>
<dbReference type="EMBL" id="JBHGPK010000025">
    <property type="protein sequence ID" value="MFC2253930.1"/>
    <property type="molecule type" value="Genomic_DNA"/>
</dbReference>
<reference evidence="1 2" key="1">
    <citation type="submission" date="2024-09" db="EMBL/GenBank/DDBJ databases">
        <title>Description of Labrys sedimenti sp. nov., isolated from a diclofenac-degrading enrichment culture, and genome-based reclassification of Labrys portucalensis as a later heterotypic synonym of Labrys neptuniae.</title>
        <authorList>
            <person name="Tancsics A."/>
            <person name="Csepanyi A."/>
        </authorList>
    </citation>
    <scope>NUCLEOTIDE SEQUENCE [LARGE SCALE GENOMIC DNA]</scope>
    <source>
        <strain evidence="1 2">LMG 23412</strain>
    </source>
</reference>